<dbReference type="PANTHER" id="PTHR34680:SF7">
    <property type="entry name" value="WRC DOMAIN-CONTAINING PROTEIN"/>
    <property type="match status" value="1"/>
</dbReference>
<feature type="compositionally biased region" description="Basic residues" evidence="1">
    <location>
        <begin position="186"/>
        <end position="204"/>
    </location>
</feature>
<evidence type="ECO:0000313" key="2">
    <source>
        <dbReference type="EnsemblPlants" id="AET5Gv21142100.4"/>
    </source>
</evidence>
<reference evidence="3" key="2">
    <citation type="journal article" date="2017" name="Nat. Plants">
        <title>The Aegilops tauschii genome reveals multiple impacts of transposons.</title>
        <authorList>
            <person name="Zhao G."/>
            <person name="Zou C."/>
            <person name="Li K."/>
            <person name="Wang K."/>
            <person name="Li T."/>
            <person name="Gao L."/>
            <person name="Zhang X."/>
            <person name="Wang H."/>
            <person name="Yang Z."/>
            <person name="Liu X."/>
            <person name="Jiang W."/>
            <person name="Mao L."/>
            <person name="Kong X."/>
            <person name="Jiao Y."/>
            <person name="Jia J."/>
        </authorList>
    </citation>
    <scope>NUCLEOTIDE SEQUENCE [LARGE SCALE GENOMIC DNA]</scope>
    <source>
        <strain evidence="3">cv. AL8/78</strain>
    </source>
</reference>
<feature type="region of interest" description="Disordered" evidence="1">
    <location>
        <begin position="33"/>
        <end position="57"/>
    </location>
</feature>
<reference evidence="2" key="3">
    <citation type="journal article" date="2017" name="Nature">
        <title>Genome sequence of the progenitor of the wheat D genome Aegilops tauschii.</title>
        <authorList>
            <person name="Luo M.C."/>
            <person name="Gu Y.Q."/>
            <person name="Puiu D."/>
            <person name="Wang H."/>
            <person name="Twardziok S.O."/>
            <person name="Deal K.R."/>
            <person name="Huo N."/>
            <person name="Zhu T."/>
            <person name="Wang L."/>
            <person name="Wang Y."/>
            <person name="McGuire P.E."/>
            <person name="Liu S."/>
            <person name="Long H."/>
            <person name="Ramasamy R.K."/>
            <person name="Rodriguez J.C."/>
            <person name="Van S.L."/>
            <person name="Yuan L."/>
            <person name="Wang Z."/>
            <person name="Xia Z."/>
            <person name="Xiao L."/>
            <person name="Anderson O.D."/>
            <person name="Ouyang S."/>
            <person name="Liang Y."/>
            <person name="Zimin A.V."/>
            <person name="Pertea G."/>
            <person name="Qi P."/>
            <person name="Bennetzen J.L."/>
            <person name="Dai X."/>
            <person name="Dawson M.W."/>
            <person name="Muller H.G."/>
            <person name="Kugler K."/>
            <person name="Rivarola-Duarte L."/>
            <person name="Spannagl M."/>
            <person name="Mayer K.F.X."/>
            <person name="Lu F.H."/>
            <person name="Bevan M.W."/>
            <person name="Leroy P."/>
            <person name="Li P."/>
            <person name="You F.M."/>
            <person name="Sun Q."/>
            <person name="Liu Z."/>
            <person name="Lyons E."/>
            <person name="Wicker T."/>
            <person name="Salzberg S.L."/>
            <person name="Devos K.M."/>
            <person name="Dvorak J."/>
        </authorList>
    </citation>
    <scope>NUCLEOTIDE SEQUENCE [LARGE SCALE GENOMIC DNA]</scope>
    <source>
        <strain evidence="2">cv. AL8/78</strain>
    </source>
</reference>
<keyword evidence="3" id="KW-1185">Reference proteome</keyword>
<proteinExistence type="predicted"/>
<evidence type="ECO:0000256" key="1">
    <source>
        <dbReference type="SAM" id="MobiDB-lite"/>
    </source>
</evidence>
<name>A0A453MCL5_AEGTS</name>
<accession>A0A453MCL5</accession>
<reference evidence="3" key="1">
    <citation type="journal article" date="2014" name="Science">
        <title>Ancient hybridizations among the ancestral genomes of bread wheat.</title>
        <authorList>
            <consortium name="International Wheat Genome Sequencing Consortium,"/>
            <person name="Marcussen T."/>
            <person name="Sandve S.R."/>
            <person name="Heier L."/>
            <person name="Spannagl M."/>
            <person name="Pfeifer M."/>
            <person name="Jakobsen K.S."/>
            <person name="Wulff B.B."/>
            <person name="Steuernagel B."/>
            <person name="Mayer K.F."/>
            <person name="Olsen O.A."/>
        </authorList>
    </citation>
    <scope>NUCLEOTIDE SEQUENCE [LARGE SCALE GENOMIC DNA]</scope>
    <source>
        <strain evidence="3">cv. AL8/78</strain>
    </source>
</reference>
<feature type="region of interest" description="Disordered" evidence="1">
    <location>
        <begin position="113"/>
        <end position="211"/>
    </location>
</feature>
<dbReference type="EnsemblPlants" id="AET5Gv21142100.4">
    <property type="protein sequence ID" value="AET5Gv21142100.4"/>
    <property type="gene ID" value="AET5Gv21142100"/>
</dbReference>
<dbReference type="AlphaFoldDB" id="A0A453MCL5"/>
<reference evidence="2" key="5">
    <citation type="journal article" date="2021" name="G3 (Bethesda)">
        <title>Aegilops tauschii genome assembly Aet v5.0 features greater sequence contiguity and improved annotation.</title>
        <authorList>
            <person name="Wang L."/>
            <person name="Zhu T."/>
            <person name="Rodriguez J.C."/>
            <person name="Deal K.R."/>
            <person name="Dubcovsky J."/>
            <person name="McGuire P.E."/>
            <person name="Lux T."/>
            <person name="Spannagl M."/>
            <person name="Mayer K.F.X."/>
            <person name="Baldrich P."/>
            <person name="Meyers B.C."/>
            <person name="Huo N."/>
            <person name="Gu Y.Q."/>
            <person name="Zhou H."/>
            <person name="Devos K.M."/>
            <person name="Bennetzen J.L."/>
            <person name="Unver T."/>
            <person name="Budak H."/>
            <person name="Gulick P.J."/>
            <person name="Galiba G."/>
            <person name="Kalapos B."/>
            <person name="Nelson D.R."/>
            <person name="Li P."/>
            <person name="You F.M."/>
            <person name="Luo M.C."/>
            <person name="Dvorak J."/>
        </authorList>
    </citation>
    <scope>NUCLEOTIDE SEQUENCE [LARGE SCALE GENOMIC DNA]</scope>
    <source>
        <strain evidence="2">cv. AL8/78</strain>
    </source>
</reference>
<protein>
    <submittedName>
        <fullName evidence="2">Uncharacterized protein</fullName>
    </submittedName>
</protein>
<dbReference type="PANTHER" id="PTHR34680">
    <property type="entry name" value="EXPRESSED PROTEIN"/>
    <property type="match status" value="1"/>
</dbReference>
<evidence type="ECO:0000313" key="3">
    <source>
        <dbReference type="Proteomes" id="UP000015105"/>
    </source>
</evidence>
<dbReference type="Gramene" id="AET5Gv21142100.4">
    <property type="protein sequence ID" value="AET5Gv21142100.4"/>
    <property type="gene ID" value="AET5Gv21142100"/>
</dbReference>
<dbReference type="Proteomes" id="UP000015105">
    <property type="component" value="Chromosome 5D"/>
</dbReference>
<organism evidence="2 3">
    <name type="scientific">Aegilops tauschii subsp. strangulata</name>
    <name type="common">Goatgrass</name>
    <dbReference type="NCBI Taxonomy" id="200361"/>
    <lineage>
        <taxon>Eukaryota</taxon>
        <taxon>Viridiplantae</taxon>
        <taxon>Streptophyta</taxon>
        <taxon>Embryophyta</taxon>
        <taxon>Tracheophyta</taxon>
        <taxon>Spermatophyta</taxon>
        <taxon>Magnoliopsida</taxon>
        <taxon>Liliopsida</taxon>
        <taxon>Poales</taxon>
        <taxon>Poaceae</taxon>
        <taxon>BOP clade</taxon>
        <taxon>Pooideae</taxon>
        <taxon>Triticodae</taxon>
        <taxon>Triticeae</taxon>
        <taxon>Triticinae</taxon>
        <taxon>Aegilops</taxon>
    </lineage>
</organism>
<reference evidence="2" key="4">
    <citation type="submission" date="2019-03" db="UniProtKB">
        <authorList>
            <consortium name="EnsemblPlants"/>
        </authorList>
    </citation>
    <scope>IDENTIFICATION</scope>
</reference>
<sequence length="211" mass="22736">SRLSVLWPRLVSTSPFLPVYSLTNLKPYLASHPQIPSSARSPPLPSPHADPQVRLPPAGLHRRRPLLLPGAAPIRAPRIGAAPAPVAAANPSPRIRRRVRGAQDLLRRGALLRAQPVAMGPHGPARPLGSPGQAQADNTDHQEAAASARVVDKPTGNDGTTGIAGWDEERSDDEALGCNDEQPHDTKRKGPFKKRWRKPVKARSLKSLMMS</sequence>